<evidence type="ECO:0000313" key="5">
    <source>
        <dbReference type="Proteomes" id="UP000334340"/>
    </source>
</evidence>
<dbReference type="Gene3D" id="3.40.50.2000">
    <property type="entry name" value="Glycogen Phosphorylase B"/>
    <property type="match status" value="2"/>
</dbReference>
<name>A0A564ZH52_9BACT</name>
<dbReference type="Pfam" id="PF13692">
    <property type="entry name" value="Glyco_trans_1_4"/>
    <property type="match status" value="1"/>
</dbReference>
<sequence>MNICLIGPMHPLRGGIAHYNAQLALELKKRHEIAMISFSRQYPAVLFPGRTQFDPGPPPSGLIAEPLLDSINPVSWLRTGRRIAEIAPDLTVVHWWHPFFGPCLGAAVRVSRRRFGARVIFICHNVVPHEPFPAADSLTRFALATGHAWLVQSETDQRHLELFNLRGPALLAPHPPGQGFGEPIDQEEAKRRLGLTGTILLFFGLIRRYKGLPCLLEAMALVLQQVDCTLLVVGEFYDGKDQCLRLINTLGLASRVRVIDRFIPDDEVSLYFCAADLVVLPYESATQSGIVPIAYAFERPVVVTAVGGLPEAVQDGETGLLVEPRNPTALAAAIIRFFEERLGPAFSRNISQRTRFSWTDLARTLELAANHPATY</sequence>
<reference evidence="4 5" key="1">
    <citation type="submission" date="2019-07" db="EMBL/GenBank/DDBJ databases">
        <authorList>
            <person name="Cremers G."/>
        </authorList>
    </citation>
    <scope>NUCLEOTIDE SEQUENCE [LARGE SCALE GENOMIC DNA]</scope>
</reference>
<organism evidence="4 5">
    <name type="scientific">Candidatus Methylomirabilis lanthanidiphila</name>
    <dbReference type="NCBI Taxonomy" id="2211376"/>
    <lineage>
        <taxon>Bacteria</taxon>
        <taxon>Candidatus Methylomirabilota</taxon>
        <taxon>Candidatus Methylomirabilia</taxon>
        <taxon>Candidatus Methylomirabilales</taxon>
        <taxon>Candidatus Methylomirabilaceae</taxon>
        <taxon>Candidatus Methylomirabilis</taxon>
    </lineage>
</organism>
<dbReference type="PANTHER" id="PTHR12526:SF510">
    <property type="entry name" value="D-INOSITOL 3-PHOSPHATE GLYCOSYLTRANSFERASE"/>
    <property type="match status" value="1"/>
</dbReference>
<evidence type="ECO:0000259" key="3">
    <source>
        <dbReference type="Pfam" id="PF13439"/>
    </source>
</evidence>
<dbReference type="GO" id="GO:0016757">
    <property type="term" value="F:glycosyltransferase activity"/>
    <property type="evidence" value="ECO:0007669"/>
    <property type="project" value="UniProtKB-KW"/>
</dbReference>
<dbReference type="InterPro" id="IPR028098">
    <property type="entry name" value="Glyco_trans_4-like_N"/>
</dbReference>
<gene>
    <name evidence="4" type="ORF">MELA_00856</name>
</gene>
<dbReference type="AlphaFoldDB" id="A0A564ZH52"/>
<protein>
    <submittedName>
        <fullName evidence="4">Glycosyl transferase, group 1</fullName>
    </submittedName>
</protein>
<proteinExistence type="predicted"/>
<dbReference type="Pfam" id="PF13439">
    <property type="entry name" value="Glyco_transf_4"/>
    <property type="match status" value="1"/>
</dbReference>
<feature type="domain" description="Glycosyltransferase subfamily 4-like N-terminal" evidence="3">
    <location>
        <begin position="14"/>
        <end position="161"/>
    </location>
</feature>
<evidence type="ECO:0000313" key="4">
    <source>
        <dbReference type="EMBL" id="VUZ84483.1"/>
    </source>
</evidence>
<keyword evidence="2 4" id="KW-0808">Transferase</keyword>
<dbReference type="EMBL" id="CABIKM010000014">
    <property type="protein sequence ID" value="VUZ84483.1"/>
    <property type="molecule type" value="Genomic_DNA"/>
</dbReference>
<evidence type="ECO:0000256" key="1">
    <source>
        <dbReference type="ARBA" id="ARBA00022676"/>
    </source>
</evidence>
<accession>A0A564ZH52</accession>
<keyword evidence="5" id="KW-1185">Reference proteome</keyword>
<keyword evidence="1" id="KW-0328">Glycosyltransferase</keyword>
<dbReference type="SUPFAM" id="SSF53756">
    <property type="entry name" value="UDP-Glycosyltransferase/glycogen phosphorylase"/>
    <property type="match status" value="1"/>
</dbReference>
<evidence type="ECO:0000256" key="2">
    <source>
        <dbReference type="ARBA" id="ARBA00022679"/>
    </source>
</evidence>
<dbReference type="Proteomes" id="UP000334340">
    <property type="component" value="Unassembled WGS sequence"/>
</dbReference>
<dbReference type="PANTHER" id="PTHR12526">
    <property type="entry name" value="GLYCOSYLTRANSFERASE"/>
    <property type="match status" value="1"/>
</dbReference>